<keyword evidence="3" id="KW-1185">Reference proteome</keyword>
<name>A0ABY6IIU4_STRPE</name>
<sequence length="145" mass="16092">MKPGEGYRIEWTSVRKMIDPLEESVVAARNVKDHRDRLAAHLQGNATFEILDSGKGFLTAWGFGMGQVADHATEVAARLHEVIAAYMLAELLGVQNFSPTADNISKLPIGDFGKWTWDNVGKPTFDPPKQFLQEEWPPDPTEVSA</sequence>
<reference evidence="2" key="1">
    <citation type="submission" date="2022-10" db="EMBL/GenBank/DDBJ databases">
        <title>Cytochrome P450 Catalyzes Benzene Ring Formation in the Biosynthesis of Trialkyl-Substituted Aromatic Polyketides.</title>
        <authorList>
            <person name="Zhao E."/>
            <person name="Ge H."/>
        </authorList>
    </citation>
    <scope>NUCLEOTIDE SEQUENCE</scope>
    <source>
        <strain evidence="2">NA0869</strain>
    </source>
</reference>
<evidence type="ECO:0000313" key="3">
    <source>
        <dbReference type="Proteomes" id="UP001163878"/>
    </source>
</evidence>
<evidence type="ECO:0000256" key="1">
    <source>
        <dbReference type="SAM" id="MobiDB-lite"/>
    </source>
</evidence>
<protein>
    <submittedName>
        <fullName evidence="2">Uncharacterized protein</fullName>
    </submittedName>
</protein>
<accession>A0ABY6IIU4</accession>
<feature type="region of interest" description="Disordered" evidence="1">
    <location>
        <begin position="126"/>
        <end position="145"/>
    </location>
</feature>
<organism evidence="2 3">
    <name type="scientific">Streptomyces peucetius</name>
    <dbReference type="NCBI Taxonomy" id="1950"/>
    <lineage>
        <taxon>Bacteria</taxon>
        <taxon>Bacillati</taxon>
        <taxon>Actinomycetota</taxon>
        <taxon>Actinomycetes</taxon>
        <taxon>Kitasatosporales</taxon>
        <taxon>Streptomycetaceae</taxon>
        <taxon>Streptomyces</taxon>
    </lineage>
</organism>
<evidence type="ECO:0000313" key="2">
    <source>
        <dbReference type="EMBL" id="UYQ65620.1"/>
    </source>
</evidence>
<dbReference type="RefSeq" id="WP_264248858.1">
    <property type="nucleotide sequence ID" value="NZ_CP107567.1"/>
</dbReference>
<gene>
    <name evidence="2" type="ORF">OGH68_31950</name>
</gene>
<proteinExistence type="predicted"/>
<dbReference type="EMBL" id="CP107567">
    <property type="protein sequence ID" value="UYQ65620.1"/>
    <property type="molecule type" value="Genomic_DNA"/>
</dbReference>
<dbReference type="Proteomes" id="UP001163878">
    <property type="component" value="Chromosome"/>
</dbReference>